<evidence type="ECO:0000256" key="6">
    <source>
        <dbReference type="ARBA" id="ARBA00023316"/>
    </source>
</evidence>
<keyword evidence="11" id="KW-0645">Protease</keyword>
<evidence type="ECO:0000256" key="8">
    <source>
        <dbReference type="PIRSR" id="PIRSR618044-2"/>
    </source>
</evidence>
<feature type="active site" description="Proton acceptor" evidence="7">
    <location>
        <position position="87"/>
    </location>
</feature>
<comment type="similarity">
    <text evidence="1 9">Belongs to the peptidase S11 family.</text>
</comment>
<name>A0A2T2XIJ6_9FIRM</name>
<dbReference type="GO" id="GO:0008360">
    <property type="term" value="P:regulation of cell shape"/>
    <property type="evidence" value="ECO:0007669"/>
    <property type="project" value="UniProtKB-KW"/>
</dbReference>
<dbReference type="PANTHER" id="PTHR21581">
    <property type="entry name" value="D-ALANYL-D-ALANINE CARBOXYPEPTIDASE"/>
    <property type="match status" value="1"/>
</dbReference>
<evidence type="ECO:0000256" key="9">
    <source>
        <dbReference type="RuleBase" id="RU004016"/>
    </source>
</evidence>
<dbReference type="SUPFAM" id="SSF56601">
    <property type="entry name" value="beta-lactamase/transpeptidase-like"/>
    <property type="match status" value="1"/>
</dbReference>
<feature type="binding site" evidence="8">
    <location>
        <position position="249"/>
    </location>
    <ligand>
        <name>substrate</name>
    </ligand>
</feature>
<keyword evidence="11" id="KW-0121">Carboxypeptidase</keyword>
<dbReference type="Proteomes" id="UP000242972">
    <property type="component" value="Unassembled WGS sequence"/>
</dbReference>
<dbReference type="GO" id="GO:0071555">
    <property type="term" value="P:cell wall organization"/>
    <property type="evidence" value="ECO:0007669"/>
    <property type="project" value="UniProtKB-KW"/>
</dbReference>
<dbReference type="GO" id="GO:0006508">
    <property type="term" value="P:proteolysis"/>
    <property type="evidence" value="ECO:0007669"/>
    <property type="project" value="InterPro"/>
</dbReference>
<keyword evidence="5" id="KW-0573">Peptidoglycan synthesis</keyword>
<reference evidence="11 12" key="1">
    <citation type="journal article" date="2014" name="BMC Genomics">
        <title>Comparison of environmental and isolate Sulfobacillus genomes reveals diverse carbon, sulfur, nitrogen, and hydrogen metabolisms.</title>
        <authorList>
            <person name="Justice N.B."/>
            <person name="Norman A."/>
            <person name="Brown C.T."/>
            <person name="Singh A."/>
            <person name="Thomas B.C."/>
            <person name="Banfield J.F."/>
        </authorList>
    </citation>
    <scope>NUCLEOTIDE SEQUENCE [LARGE SCALE GENOMIC DNA]</scope>
    <source>
        <strain evidence="11">AMDSBA4</strain>
    </source>
</reference>
<keyword evidence="3" id="KW-0378">Hydrolase</keyword>
<feature type="active site" description="Acyl-ester intermediate" evidence="7">
    <location>
        <position position="84"/>
    </location>
</feature>
<dbReference type="GO" id="GO:0009252">
    <property type="term" value="P:peptidoglycan biosynthetic process"/>
    <property type="evidence" value="ECO:0007669"/>
    <property type="project" value="UniProtKB-KW"/>
</dbReference>
<dbReference type="PANTHER" id="PTHR21581:SF33">
    <property type="entry name" value="D-ALANYL-D-ALANINE CARBOXYPEPTIDASE DACB"/>
    <property type="match status" value="1"/>
</dbReference>
<evidence type="ECO:0000313" key="12">
    <source>
        <dbReference type="Proteomes" id="UP000242972"/>
    </source>
</evidence>
<evidence type="ECO:0000256" key="4">
    <source>
        <dbReference type="ARBA" id="ARBA00022960"/>
    </source>
</evidence>
<dbReference type="AlphaFoldDB" id="A0A2T2XIJ6"/>
<evidence type="ECO:0000256" key="5">
    <source>
        <dbReference type="ARBA" id="ARBA00022984"/>
    </source>
</evidence>
<feature type="domain" description="Peptidase S11 D-alanyl-D-alanine carboxypeptidase A N-terminal" evidence="10">
    <location>
        <begin position="63"/>
        <end position="267"/>
    </location>
</feature>
<feature type="active site" evidence="7">
    <location>
        <position position="148"/>
    </location>
</feature>
<gene>
    <name evidence="11" type="ORF">C7B46_06260</name>
</gene>
<dbReference type="InterPro" id="IPR018044">
    <property type="entry name" value="Peptidase_S11"/>
</dbReference>
<dbReference type="EMBL" id="PXYW01000010">
    <property type="protein sequence ID" value="PSR34325.1"/>
    <property type="molecule type" value="Genomic_DNA"/>
</dbReference>
<accession>A0A2T2XIJ6</accession>
<dbReference type="InterPro" id="IPR012338">
    <property type="entry name" value="Beta-lactam/transpept-like"/>
</dbReference>
<dbReference type="InterPro" id="IPR001967">
    <property type="entry name" value="Peptidase_S11_N"/>
</dbReference>
<evidence type="ECO:0000256" key="1">
    <source>
        <dbReference type="ARBA" id="ARBA00007164"/>
    </source>
</evidence>
<comment type="caution">
    <text evidence="11">The sequence shown here is derived from an EMBL/GenBank/DDBJ whole genome shotgun (WGS) entry which is preliminary data.</text>
</comment>
<evidence type="ECO:0000256" key="3">
    <source>
        <dbReference type="ARBA" id="ARBA00022801"/>
    </source>
</evidence>
<keyword evidence="2" id="KW-0732">Signal</keyword>
<dbReference type="Gene3D" id="3.40.710.10">
    <property type="entry name" value="DD-peptidase/beta-lactamase superfamily"/>
    <property type="match status" value="1"/>
</dbReference>
<evidence type="ECO:0000259" key="10">
    <source>
        <dbReference type="Pfam" id="PF00768"/>
    </source>
</evidence>
<dbReference type="GO" id="GO:0009002">
    <property type="term" value="F:serine-type D-Ala-D-Ala carboxypeptidase activity"/>
    <property type="evidence" value="ECO:0007669"/>
    <property type="project" value="InterPro"/>
</dbReference>
<sequence length="396" mass="43276">MRRANPRKLLRTVILAALVLGAAMILPHRLAWHLNGRRLVVPSSVSLPKAALPFVTEAGSAQVEVAGGPVLYAHNPNIERPIASTTKIMTAYLVLHTPSMPLQRVVTITPVEVDNDRRGVLKADSEVPLAVGQRVTVNDLLWALMLPSADDSAWVLARTVSGNPNTFVSLMNRTAQKLDMRRTHYVDPDGVNHAGYSTARDLLKLTAVAMQDPEFRHLVGTAQHTTTSFGTLVNLNQLLGNYPGAIGVKTGWTPWAGSCLVFADQRKLYHRSITLYGVVLGEPSFNPMFSDVKRLLNTAFSLPYHTVVKAKSVVARQTIGGFGAPKVLTFSVKSSLGAFATGGHADIQWQWLSKTSWTKGEVVGMCRVTQTGWKNAGPWVPILADQNYKVPWWGSF</sequence>
<protein>
    <submittedName>
        <fullName evidence="11">D-alanyl-D-alanine carboxypeptidase</fullName>
    </submittedName>
</protein>
<proteinExistence type="inferred from homology"/>
<dbReference type="PRINTS" id="PR00725">
    <property type="entry name" value="DADACBPTASE1"/>
</dbReference>
<evidence type="ECO:0000256" key="2">
    <source>
        <dbReference type="ARBA" id="ARBA00022729"/>
    </source>
</evidence>
<dbReference type="Pfam" id="PF00768">
    <property type="entry name" value="Peptidase_S11"/>
    <property type="match status" value="1"/>
</dbReference>
<evidence type="ECO:0000256" key="7">
    <source>
        <dbReference type="PIRSR" id="PIRSR618044-1"/>
    </source>
</evidence>
<keyword evidence="4" id="KW-0133">Cell shape</keyword>
<organism evidence="11 12">
    <name type="scientific">Sulfobacillus benefaciens</name>
    <dbReference type="NCBI Taxonomy" id="453960"/>
    <lineage>
        <taxon>Bacteria</taxon>
        <taxon>Bacillati</taxon>
        <taxon>Bacillota</taxon>
        <taxon>Clostridia</taxon>
        <taxon>Eubacteriales</taxon>
        <taxon>Clostridiales Family XVII. Incertae Sedis</taxon>
        <taxon>Sulfobacillus</taxon>
    </lineage>
</organism>
<evidence type="ECO:0000313" key="11">
    <source>
        <dbReference type="EMBL" id="PSR34325.1"/>
    </source>
</evidence>
<keyword evidence="6" id="KW-0961">Cell wall biogenesis/degradation</keyword>